<keyword evidence="1" id="KW-0472">Membrane</keyword>
<keyword evidence="3" id="KW-1185">Reference proteome</keyword>
<proteinExistence type="predicted"/>
<sequence length="91" mass="9949">MTAADLESGKTEKDARIVTSLCTQDVGLHASMRAKEAQEFRLMFIATFPLFLAAGLVKRAVSPRRGAARRKSVFAEARAAANTCIPFAFMR</sequence>
<dbReference type="AlphaFoldDB" id="E3I6E2"/>
<accession>E3I6E2</accession>
<organism evidence="2 3">
    <name type="scientific">Rhodomicrobium vannielii (strain ATCC 17100 / DSM 162 / LMG 4299 / NCIMB 10020 / ATH 3.1.1)</name>
    <dbReference type="NCBI Taxonomy" id="648757"/>
    <lineage>
        <taxon>Bacteria</taxon>
        <taxon>Pseudomonadati</taxon>
        <taxon>Pseudomonadota</taxon>
        <taxon>Alphaproteobacteria</taxon>
        <taxon>Hyphomicrobiales</taxon>
        <taxon>Hyphomicrobiaceae</taxon>
        <taxon>Rhodomicrobium</taxon>
    </lineage>
</organism>
<keyword evidence="1" id="KW-1133">Transmembrane helix</keyword>
<evidence type="ECO:0000313" key="2">
    <source>
        <dbReference type="EMBL" id="ADP69503.1"/>
    </source>
</evidence>
<dbReference type="RefSeq" id="WP_013417910.1">
    <property type="nucleotide sequence ID" value="NC_014664.1"/>
</dbReference>
<gene>
    <name evidence="2" type="ordered locus">Rvan_0213</name>
</gene>
<dbReference type="KEGG" id="rva:Rvan_0213"/>
<dbReference type="HOGENOM" id="CLU_2424989_0_0_5"/>
<evidence type="ECO:0000313" key="3">
    <source>
        <dbReference type="Proteomes" id="UP000001399"/>
    </source>
</evidence>
<feature type="transmembrane region" description="Helical" evidence="1">
    <location>
        <begin position="42"/>
        <end position="61"/>
    </location>
</feature>
<keyword evidence="1" id="KW-0812">Transmembrane</keyword>
<reference evidence="3" key="1">
    <citation type="journal article" date="2011" name="J. Bacteriol.">
        <title>Genome sequences of eight morphologically diverse alphaproteobacteria.</title>
        <authorList>
            <consortium name="US DOE Joint Genome Institute"/>
            <person name="Brown P.J."/>
            <person name="Kysela D.T."/>
            <person name="Buechlein A."/>
            <person name="Hemmerich C."/>
            <person name="Brun Y.V."/>
        </authorList>
    </citation>
    <scope>NUCLEOTIDE SEQUENCE [LARGE SCALE GENOMIC DNA]</scope>
    <source>
        <strain evidence="3">ATCC 17100 / ATH 3.1.1 / DSM 162 / LMG 4299</strain>
    </source>
</reference>
<dbReference type="Proteomes" id="UP000001399">
    <property type="component" value="Chromosome"/>
</dbReference>
<protein>
    <submittedName>
        <fullName evidence="2">Uncharacterized protein</fullName>
    </submittedName>
</protein>
<dbReference type="STRING" id="648757.Rvan_0213"/>
<name>E3I6E2_RHOVT</name>
<evidence type="ECO:0000256" key="1">
    <source>
        <dbReference type="SAM" id="Phobius"/>
    </source>
</evidence>
<dbReference type="EMBL" id="CP002292">
    <property type="protein sequence ID" value="ADP69503.1"/>
    <property type="molecule type" value="Genomic_DNA"/>
</dbReference>